<reference evidence="1 2" key="1">
    <citation type="submission" date="2023-06" db="EMBL/GenBank/DDBJ databases">
        <title>Whole genome sequence of Oscillatoria calcuttensis NRMC-F 0142.</title>
        <authorList>
            <person name="Shakena Fathima T."/>
            <person name="Muralitharan G."/>
            <person name="Thajuddin N."/>
        </authorList>
    </citation>
    <scope>NUCLEOTIDE SEQUENCE [LARGE SCALE GENOMIC DNA]</scope>
    <source>
        <strain evidence="1 2">NRMC-F 0142</strain>
    </source>
</reference>
<gene>
    <name evidence="1" type="ORF">QQ055_10400</name>
</gene>
<organism evidence="1 2">
    <name type="scientific">Geitlerinema calcuttense NRMC-F 0142</name>
    <dbReference type="NCBI Taxonomy" id="2922238"/>
    <lineage>
        <taxon>Bacteria</taxon>
        <taxon>Bacillati</taxon>
        <taxon>Cyanobacteriota</taxon>
        <taxon>Cyanophyceae</taxon>
        <taxon>Geitlerinematales</taxon>
        <taxon>Geitlerinemataceae</taxon>
        <taxon>Geitlerinema</taxon>
    </lineage>
</organism>
<keyword evidence="2" id="KW-1185">Reference proteome</keyword>
<dbReference type="EMBL" id="JASVEJ010000039">
    <property type="protein sequence ID" value="MDL5057858.1"/>
    <property type="molecule type" value="Genomic_DNA"/>
</dbReference>
<protein>
    <submittedName>
        <fullName evidence="1">Uncharacterized protein</fullName>
    </submittedName>
</protein>
<dbReference type="RefSeq" id="WP_284478327.1">
    <property type="nucleotide sequence ID" value="NZ_JASVEJ010000039.1"/>
</dbReference>
<accession>A0ABT7M0S5</accession>
<evidence type="ECO:0000313" key="2">
    <source>
        <dbReference type="Proteomes" id="UP001230986"/>
    </source>
</evidence>
<name>A0ABT7M0S5_9CYAN</name>
<comment type="caution">
    <text evidence="1">The sequence shown here is derived from an EMBL/GenBank/DDBJ whole genome shotgun (WGS) entry which is preliminary data.</text>
</comment>
<proteinExistence type="predicted"/>
<sequence length="99" mass="10938">MSTLQNSLAAIDGVQVVWSYDRRGNILSKTISDYTDEKLKEISTLLASLAFMHAKNSGPLGKLHYAYKHHQLWTFADGENWTALIADEDADIASQIAGV</sequence>
<dbReference type="Proteomes" id="UP001230986">
    <property type="component" value="Unassembled WGS sequence"/>
</dbReference>
<evidence type="ECO:0000313" key="1">
    <source>
        <dbReference type="EMBL" id="MDL5057858.1"/>
    </source>
</evidence>